<dbReference type="AlphaFoldDB" id="S4Y4T8"/>
<feature type="region of interest" description="Disordered" evidence="1">
    <location>
        <begin position="42"/>
        <end position="76"/>
    </location>
</feature>
<gene>
    <name evidence="2" type="ORF">SCE1572_41570</name>
</gene>
<protein>
    <submittedName>
        <fullName evidence="2">Uncharacterized protein</fullName>
    </submittedName>
</protein>
<reference evidence="2 3" key="1">
    <citation type="journal article" date="2013" name="Sci. Rep.">
        <title>Extraordinary expansion of a Sorangium cellulosum genome from an alkaline milieu.</title>
        <authorList>
            <person name="Han K."/>
            <person name="Li Z.F."/>
            <person name="Peng R."/>
            <person name="Zhu L.P."/>
            <person name="Zhou T."/>
            <person name="Wang L.G."/>
            <person name="Li S.G."/>
            <person name="Zhang X.B."/>
            <person name="Hu W."/>
            <person name="Wu Z.H."/>
            <person name="Qin N."/>
            <person name="Li Y.Z."/>
        </authorList>
    </citation>
    <scope>NUCLEOTIDE SEQUENCE [LARGE SCALE GENOMIC DNA]</scope>
    <source>
        <strain evidence="2 3">So0157-2</strain>
    </source>
</reference>
<dbReference type="Proteomes" id="UP000014803">
    <property type="component" value="Chromosome"/>
</dbReference>
<dbReference type="PATRIC" id="fig|1254432.3.peg.9399"/>
<feature type="compositionally biased region" description="Low complexity" evidence="1">
    <location>
        <begin position="65"/>
        <end position="76"/>
    </location>
</feature>
<proteinExistence type="predicted"/>
<dbReference type="HOGENOM" id="CLU_2652576_0_0_7"/>
<organism evidence="2 3">
    <name type="scientific">Sorangium cellulosum So0157-2</name>
    <dbReference type="NCBI Taxonomy" id="1254432"/>
    <lineage>
        <taxon>Bacteria</taxon>
        <taxon>Pseudomonadati</taxon>
        <taxon>Myxococcota</taxon>
        <taxon>Polyangia</taxon>
        <taxon>Polyangiales</taxon>
        <taxon>Polyangiaceae</taxon>
        <taxon>Sorangium</taxon>
    </lineage>
</organism>
<evidence type="ECO:0000313" key="2">
    <source>
        <dbReference type="EMBL" id="AGP40432.1"/>
    </source>
</evidence>
<dbReference type="STRING" id="1254432.SCE1572_41570"/>
<sequence>MAEVGVDSARAGRLSLAVLGQEVECCQLFVARVLKHPGLARPTPVFSATLPPRGASGALRRVPTRSRTTSSPTRSC</sequence>
<dbReference type="EMBL" id="CP003969">
    <property type="protein sequence ID" value="AGP40432.1"/>
    <property type="molecule type" value="Genomic_DNA"/>
</dbReference>
<accession>S4Y4T8</accession>
<evidence type="ECO:0000256" key="1">
    <source>
        <dbReference type="SAM" id="MobiDB-lite"/>
    </source>
</evidence>
<name>S4Y4T8_SORCE</name>
<dbReference type="KEGG" id="scu:SCE1572_41570"/>
<evidence type="ECO:0000313" key="3">
    <source>
        <dbReference type="Proteomes" id="UP000014803"/>
    </source>
</evidence>